<reference evidence="5" key="1">
    <citation type="submission" date="2016-10" db="EMBL/GenBank/DDBJ databases">
        <authorList>
            <person name="Varghese N."/>
            <person name="Submissions S."/>
        </authorList>
    </citation>
    <scope>NUCLEOTIDE SEQUENCE [LARGE SCALE GENOMIC DNA]</scope>
    <source>
        <strain evidence="5">DSM 45419</strain>
    </source>
</reference>
<dbReference type="OrthoDB" id="4017436at2"/>
<sequence length="1077" mass="115923">MGSRVLGPLEARDDSGSVVSVAAPLAPAGPGARPPAPDVRKTVTILFADLVDSSRLSLTLDPEALRNLLARYFGEMSAIVGKHGGTVEKYIGDAIMAVFGVPTLHEDDALRAVRGAIEMRDRLTVLNRDLEAGWGVRLASRIGVNTGEVIAGDHRQGHLFVTGEAVNVAKRLEEAAAANEILISRSTHQLVRDAVDVEPSGPRALKHGAVVDALVVRHARAHAPGLARHFESPFIGRQGPRSVLRTVFGGAVSQGSCHVLTVLGDAGVGKSRLVREFTAELGDDVVVLHGRCLPYGEGITYWPLAEIVRGIARAKGLEPDEQSAATIAARLAAEELAGEEKAQLIAQRVAETLGLGSAGGGTSEETFWAVRRLFEALARAGPLVVVVDDLHWAEPTFLDLVEHVADFSRGFPILLVCIARRDLLEIRPGWGSRKPNTTSIALEPLSEAECRELVSNLLGRAPVPPAAASVIAGSAEGNALFAEELVAMLVDDGLLVREDDRWVAPADLSELPVPSTIHALLAARLESLPADQRAILTTAAVEGVVFHRGAVGELAHPALDAALEDGLQTLVHRDLIRRNAADFAGEEAYRFRHGLIRDAAYRSLPKGDRADLHERYAGWLEAMADDRSRSREFEEIVGYHLEQAFRYRVAVGSLDSRAASLATRASERLEAAGRRALARSDLPAGIGLLERVTELLRTEDPRRPLVLAELGAAMIESGRLAQAGRVLDEAERLAAAGDDTCTASHVLVQRQFLRLLHVEEGGTEEAARTMALVIPVFERCADDLGLCRARRLEAWLHWNEARAEAAAAAWERAAAHAREAGDRHVRNEILTWVASSLWFGPTPADEGVRRCEAMREEVHESPESEAAILRHLAGLHAMLGRFDLARRLLATSNAAYADLGLTLNAATSQNEAVIELLAGNPAAAEESLRTGCRALEEMGERMFLPTTAAFLARAVFDQGRDVEAEELAGLSARLAGPTDLLSQVLWRGVRARVLTRRAELQEAEALAREAVALAGATDFLNHRADALLDLSHVLEASRRADEAVTAASEALRLYGVKGNVIAAAATRRRLEELGKRT</sequence>
<proteinExistence type="predicted"/>
<dbReference type="SUPFAM" id="SSF48452">
    <property type="entry name" value="TPR-like"/>
    <property type="match status" value="1"/>
</dbReference>
<dbReference type="Gene3D" id="1.25.40.10">
    <property type="entry name" value="Tetratricopeptide repeat domain"/>
    <property type="match status" value="1"/>
</dbReference>
<dbReference type="InterPro" id="IPR011990">
    <property type="entry name" value="TPR-like_helical_dom_sf"/>
</dbReference>
<dbReference type="GO" id="GO:0004016">
    <property type="term" value="F:adenylate cyclase activity"/>
    <property type="evidence" value="ECO:0007669"/>
    <property type="project" value="TreeGrafter"/>
</dbReference>
<name>A0A1G9NFP1_9ACTN</name>
<dbReference type="SMART" id="SM00044">
    <property type="entry name" value="CYCc"/>
    <property type="match status" value="1"/>
</dbReference>
<organism evidence="4 5">
    <name type="scientific">Geodermatophilus siccatus</name>
    <dbReference type="NCBI Taxonomy" id="1137991"/>
    <lineage>
        <taxon>Bacteria</taxon>
        <taxon>Bacillati</taxon>
        <taxon>Actinomycetota</taxon>
        <taxon>Actinomycetes</taxon>
        <taxon>Geodermatophilales</taxon>
        <taxon>Geodermatophilaceae</taxon>
        <taxon>Geodermatophilus</taxon>
    </lineage>
</organism>
<dbReference type="Proteomes" id="UP000198680">
    <property type="component" value="Unassembled WGS sequence"/>
</dbReference>
<dbReference type="STRING" id="1137991.SAMN05660642_01022"/>
<dbReference type="InterPro" id="IPR029787">
    <property type="entry name" value="Nucleotide_cyclase"/>
</dbReference>
<feature type="domain" description="Guanylate cyclase" evidence="3">
    <location>
        <begin position="44"/>
        <end position="173"/>
    </location>
</feature>
<dbReference type="PANTHER" id="PTHR16305:SF28">
    <property type="entry name" value="GUANYLATE CYCLASE DOMAIN-CONTAINING PROTEIN"/>
    <property type="match status" value="1"/>
</dbReference>
<dbReference type="SUPFAM" id="SSF52540">
    <property type="entry name" value="P-loop containing nucleoside triphosphate hydrolases"/>
    <property type="match status" value="1"/>
</dbReference>
<evidence type="ECO:0000256" key="2">
    <source>
        <dbReference type="ARBA" id="ARBA00022840"/>
    </source>
</evidence>
<dbReference type="CDD" id="cd07302">
    <property type="entry name" value="CHD"/>
    <property type="match status" value="1"/>
</dbReference>
<keyword evidence="5" id="KW-1185">Reference proteome</keyword>
<dbReference type="AlphaFoldDB" id="A0A1G9NFP1"/>
<keyword evidence="2" id="KW-0067">ATP-binding</keyword>
<evidence type="ECO:0000313" key="4">
    <source>
        <dbReference type="EMBL" id="SDL85378.1"/>
    </source>
</evidence>
<dbReference type="SUPFAM" id="SSF55073">
    <property type="entry name" value="Nucleotide cyclase"/>
    <property type="match status" value="1"/>
</dbReference>
<dbReference type="GO" id="GO:0035556">
    <property type="term" value="P:intracellular signal transduction"/>
    <property type="evidence" value="ECO:0007669"/>
    <property type="project" value="InterPro"/>
</dbReference>
<dbReference type="GO" id="GO:0005524">
    <property type="term" value="F:ATP binding"/>
    <property type="evidence" value="ECO:0007669"/>
    <property type="project" value="UniProtKB-KW"/>
</dbReference>
<evidence type="ECO:0000259" key="3">
    <source>
        <dbReference type="PROSITE" id="PS50125"/>
    </source>
</evidence>
<dbReference type="PANTHER" id="PTHR16305">
    <property type="entry name" value="TESTICULAR SOLUBLE ADENYLYL CYCLASE"/>
    <property type="match status" value="1"/>
</dbReference>
<dbReference type="PROSITE" id="PS50125">
    <property type="entry name" value="GUANYLATE_CYCLASE_2"/>
    <property type="match status" value="1"/>
</dbReference>
<gene>
    <name evidence="4" type="ORF">SAMN05660642_01022</name>
</gene>
<dbReference type="EMBL" id="FNHE01000002">
    <property type="protein sequence ID" value="SDL85378.1"/>
    <property type="molecule type" value="Genomic_DNA"/>
</dbReference>
<keyword evidence="1" id="KW-0547">Nucleotide-binding</keyword>
<protein>
    <submittedName>
        <fullName evidence="4">Predicted ATPase</fullName>
    </submittedName>
</protein>
<dbReference type="GO" id="GO:0009190">
    <property type="term" value="P:cyclic nucleotide biosynthetic process"/>
    <property type="evidence" value="ECO:0007669"/>
    <property type="project" value="InterPro"/>
</dbReference>
<dbReference type="InterPro" id="IPR001054">
    <property type="entry name" value="A/G_cyclase"/>
</dbReference>
<dbReference type="InterPro" id="IPR027417">
    <property type="entry name" value="P-loop_NTPase"/>
</dbReference>
<accession>A0A1G9NFP1</accession>
<dbReference type="Pfam" id="PF13191">
    <property type="entry name" value="AAA_16"/>
    <property type="match status" value="1"/>
</dbReference>
<dbReference type="GO" id="GO:0005737">
    <property type="term" value="C:cytoplasm"/>
    <property type="evidence" value="ECO:0007669"/>
    <property type="project" value="TreeGrafter"/>
</dbReference>
<evidence type="ECO:0000256" key="1">
    <source>
        <dbReference type="ARBA" id="ARBA00022741"/>
    </source>
</evidence>
<dbReference type="InterPro" id="IPR041664">
    <property type="entry name" value="AAA_16"/>
</dbReference>
<evidence type="ECO:0000313" key="5">
    <source>
        <dbReference type="Proteomes" id="UP000198680"/>
    </source>
</evidence>
<dbReference type="Gene3D" id="3.30.70.1230">
    <property type="entry name" value="Nucleotide cyclase"/>
    <property type="match status" value="1"/>
</dbReference>
<dbReference type="Pfam" id="PF00211">
    <property type="entry name" value="Guanylate_cyc"/>
    <property type="match status" value="1"/>
</dbReference>